<evidence type="ECO:0000256" key="1">
    <source>
        <dbReference type="SAM" id="MobiDB-lite"/>
    </source>
</evidence>
<dbReference type="AlphaFoldDB" id="A0AA40DAN8"/>
<dbReference type="EMBL" id="JAULSY010000080">
    <property type="protein sequence ID" value="KAK0666925.1"/>
    <property type="molecule type" value="Genomic_DNA"/>
</dbReference>
<accession>A0AA40DAN8</accession>
<dbReference type="Proteomes" id="UP001174997">
    <property type="component" value="Unassembled WGS sequence"/>
</dbReference>
<organism evidence="2 3">
    <name type="scientific">Cercophora samala</name>
    <dbReference type="NCBI Taxonomy" id="330535"/>
    <lineage>
        <taxon>Eukaryota</taxon>
        <taxon>Fungi</taxon>
        <taxon>Dikarya</taxon>
        <taxon>Ascomycota</taxon>
        <taxon>Pezizomycotina</taxon>
        <taxon>Sordariomycetes</taxon>
        <taxon>Sordariomycetidae</taxon>
        <taxon>Sordariales</taxon>
        <taxon>Lasiosphaeriaceae</taxon>
        <taxon>Cercophora</taxon>
    </lineage>
</organism>
<keyword evidence="3" id="KW-1185">Reference proteome</keyword>
<protein>
    <submittedName>
        <fullName evidence="2">Uncharacterized protein</fullName>
    </submittedName>
</protein>
<name>A0AA40DAN8_9PEZI</name>
<sequence length="450" mass="50657">MIVRDLKRLALLLCPLVALLFITVGLWHTQPDYLRGRVGEFLGRPLGSGPAATDGEEDKKPASVDVGSYDRPNPLSPPAAWHKIFSTSTTDKKYFEIKFGTVPVFNPNILPHPTQNDTWMLMGQKWTDHQADGKGFIALEAGCDAKFSGDILKCVGEPKPLPIDPTTGDKCTGKYAPLNLNQGPHDARAFYGPTKPYTIYGSNSAFTCFGQWIQDFRTLVDWPAEPLVEDDFEIGTELQRPLPYGILEKNFFAFWDKDDNMYIHYDMYPKRSFGAVDGKGAVIGSDLAPKAASYDKSCMARYMPKLAPELESIHQATNSLKVTLCQRSDEQCKPDDSNTFIMTIIQHKTYYSWHSEYEPYVVLFHQRAPFEMYAMSKKPIWIHGRARDEGRRRTDMFYVTSMAWKEHGVKYHAYLDDVVFLAFGVEDKGAGGIDVRAGELLKGLGRCSDA</sequence>
<proteinExistence type="predicted"/>
<evidence type="ECO:0000313" key="2">
    <source>
        <dbReference type="EMBL" id="KAK0666925.1"/>
    </source>
</evidence>
<feature type="region of interest" description="Disordered" evidence="1">
    <location>
        <begin position="47"/>
        <end position="74"/>
    </location>
</feature>
<gene>
    <name evidence="2" type="ORF">QBC41DRAFT_145134</name>
</gene>
<comment type="caution">
    <text evidence="2">The sequence shown here is derived from an EMBL/GenBank/DDBJ whole genome shotgun (WGS) entry which is preliminary data.</text>
</comment>
<evidence type="ECO:0000313" key="3">
    <source>
        <dbReference type="Proteomes" id="UP001174997"/>
    </source>
</evidence>
<reference evidence="2" key="1">
    <citation type="submission" date="2023-06" db="EMBL/GenBank/DDBJ databases">
        <title>Genome-scale phylogeny and comparative genomics of the fungal order Sordariales.</title>
        <authorList>
            <consortium name="Lawrence Berkeley National Laboratory"/>
            <person name="Hensen N."/>
            <person name="Bonometti L."/>
            <person name="Westerberg I."/>
            <person name="Brannstrom I.O."/>
            <person name="Guillou S."/>
            <person name="Cros-Aarteil S."/>
            <person name="Calhoun S."/>
            <person name="Haridas S."/>
            <person name="Kuo A."/>
            <person name="Mondo S."/>
            <person name="Pangilinan J."/>
            <person name="Riley R."/>
            <person name="Labutti K."/>
            <person name="Andreopoulos B."/>
            <person name="Lipzen A."/>
            <person name="Chen C."/>
            <person name="Yanf M."/>
            <person name="Daum C."/>
            <person name="Ng V."/>
            <person name="Clum A."/>
            <person name="Steindorff A."/>
            <person name="Ohm R."/>
            <person name="Martin F."/>
            <person name="Silar P."/>
            <person name="Natvig D."/>
            <person name="Lalanne C."/>
            <person name="Gautier V."/>
            <person name="Ament-Velasquez S.L."/>
            <person name="Kruys A."/>
            <person name="Hutchinson M.I."/>
            <person name="Powell A.J."/>
            <person name="Barry K."/>
            <person name="Miller A.N."/>
            <person name="Grigoriev I.V."/>
            <person name="Debuchy R."/>
            <person name="Gladieux P."/>
            <person name="Thoren M.H."/>
            <person name="Johannesson H."/>
        </authorList>
    </citation>
    <scope>NUCLEOTIDE SEQUENCE</scope>
    <source>
        <strain evidence="2">CBS 307.81</strain>
    </source>
</reference>